<evidence type="ECO:0000313" key="1">
    <source>
        <dbReference type="EMBL" id="CAG8642584.1"/>
    </source>
</evidence>
<protein>
    <submittedName>
        <fullName evidence="1">9743_t:CDS:1</fullName>
    </submittedName>
</protein>
<keyword evidence="2" id="KW-1185">Reference proteome</keyword>
<proteinExistence type="predicted"/>
<dbReference type="EMBL" id="CAJVPW010013176">
    <property type="protein sequence ID" value="CAG8642584.1"/>
    <property type="molecule type" value="Genomic_DNA"/>
</dbReference>
<dbReference type="Proteomes" id="UP000789366">
    <property type="component" value="Unassembled WGS sequence"/>
</dbReference>
<comment type="caution">
    <text evidence="1">The sequence shown here is derived from an EMBL/GenBank/DDBJ whole genome shotgun (WGS) entry which is preliminary data.</text>
</comment>
<feature type="non-terminal residue" evidence="1">
    <location>
        <position position="1"/>
    </location>
</feature>
<reference evidence="1" key="1">
    <citation type="submission" date="2021-06" db="EMBL/GenBank/DDBJ databases">
        <authorList>
            <person name="Kallberg Y."/>
            <person name="Tangrot J."/>
            <person name="Rosling A."/>
        </authorList>
    </citation>
    <scope>NUCLEOTIDE SEQUENCE</scope>
    <source>
        <strain evidence="1">28 12/20/2015</strain>
    </source>
</reference>
<organism evidence="1 2">
    <name type="scientific">Cetraspora pellucida</name>
    <dbReference type="NCBI Taxonomy" id="1433469"/>
    <lineage>
        <taxon>Eukaryota</taxon>
        <taxon>Fungi</taxon>
        <taxon>Fungi incertae sedis</taxon>
        <taxon>Mucoromycota</taxon>
        <taxon>Glomeromycotina</taxon>
        <taxon>Glomeromycetes</taxon>
        <taxon>Diversisporales</taxon>
        <taxon>Gigasporaceae</taxon>
        <taxon>Cetraspora</taxon>
    </lineage>
</organism>
<sequence length="66" mass="7701">FKKCNGLRKITMHDEAASTLLETLSVKHIKLQELLSHYDSEDIYNVDETGLFYRLLSNQMLSKKKN</sequence>
<name>A0ACA9NB16_9GLOM</name>
<accession>A0ACA9NB16</accession>
<evidence type="ECO:0000313" key="2">
    <source>
        <dbReference type="Proteomes" id="UP000789366"/>
    </source>
</evidence>
<gene>
    <name evidence="1" type="ORF">SPELUC_LOCUS8624</name>
</gene>